<dbReference type="Proteomes" id="UP000036923">
    <property type="component" value="Unassembled WGS sequence"/>
</dbReference>
<comment type="caution">
    <text evidence="2">The sequence shown here is derived from an EMBL/GenBank/DDBJ whole genome shotgun (WGS) entry which is preliminary data.</text>
</comment>
<reference evidence="3" key="1">
    <citation type="submission" date="2015-07" db="EMBL/GenBank/DDBJ databases">
        <title>Near-Complete Genome Sequence of the Cellulolytic Bacterium Bacteroides (Pseudobacteroides) cellulosolvens ATCC 35603.</title>
        <authorList>
            <person name="Dassa B."/>
            <person name="Utturkar S.M."/>
            <person name="Klingeman D.M."/>
            <person name="Hurt R.A."/>
            <person name="Keller M."/>
            <person name="Xu J."/>
            <person name="Reddy Y.H.K."/>
            <person name="Borovok I."/>
            <person name="Grinberg I.R."/>
            <person name="Lamed R."/>
            <person name="Zhivin O."/>
            <person name="Bayer E.A."/>
            <person name="Brown S.D."/>
        </authorList>
    </citation>
    <scope>NUCLEOTIDE SEQUENCE [LARGE SCALE GENOMIC DNA]</scope>
    <source>
        <strain evidence="3">DSM 2933</strain>
    </source>
</reference>
<dbReference type="EMBL" id="LGTC01000001">
    <property type="protein sequence ID" value="KNY28502.1"/>
    <property type="molecule type" value="Genomic_DNA"/>
</dbReference>
<dbReference type="OrthoDB" id="9813321at2"/>
<feature type="domain" description="Putative regulatory protein FmdB zinc ribbon" evidence="1">
    <location>
        <begin position="1"/>
        <end position="44"/>
    </location>
</feature>
<dbReference type="NCBIfam" id="TIGR02605">
    <property type="entry name" value="CxxC_CxxC_SSSS"/>
    <property type="match status" value="1"/>
</dbReference>
<dbReference type="SMART" id="SM00834">
    <property type="entry name" value="CxxC_CXXC_SSSS"/>
    <property type="match status" value="1"/>
</dbReference>
<proteinExistence type="predicted"/>
<protein>
    <submittedName>
        <fullName evidence="2">Regulatory protein, FmdB family</fullName>
    </submittedName>
</protein>
<organism evidence="2 3">
    <name type="scientific">Pseudobacteroides cellulosolvens ATCC 35603 = DSM 2933</name>
    <dbReference type="NCBI Taxonomy" id="398512"/>
    <lineage>
        <taxon>Bacteria</taxon>
        <taxon>Bacillati</taxon>
        <taxon>Bacillota</taxon>
        <taxon>Clostridia</taxon>
        <taxon>Eubacteriales</taxon>
        <taxon>Oscillospiraceae</taxon>
        <taxon>Pseudobacteroides</taxon>
    </lineage>
</organism>
<evidence type="ECO:0000259" key="1">
    <source>
        <dbReference type="SMART" id="SM00834"/>
    </source>
</evidence>
<evidence type="ECO:0000313" key="3">
    <source>
        <dbReference type="Proteomes" id="UP000036923"/>
    </source>
</evidence>
<dbReference type="RefSeq" id="WP_036936861.1">
    <property type="nucleotide sequence ID" value="NZ_JQKC01000002.1"/>
</dbReference>
<dbReference type="eggNOG" id="COG2331">
    <property type="taxonomic scope" value="Bacteria"/>
</dbReference>
<evidence type="ECO:0000313" key="2">
    <source>
        <dbReference type="EMBL" id="KNY28502.1"/>
    </source>
</evidence>
<sequence length="71" mass="8118">MPFYDLKCKKCGEEFNIMAKMSDRDNKLITCLKCGSNELETLFRNINIIQSRKNSSTECPNIHKCNGCCGH</sequence>
<accession>A0A0L6JSU9</accession>
<name>A0A0L6JSU9_9FIRM</name>
<dbReference type="AlphaFoldDB" id="A0A0L6JSU9"/>
<dbReference type="Pfam" id="PF09723">
    <property type="entry name" value="Zn_ribbon_8"/>
    <property type="match status" value="1"/>
</dbReference>
<gene>
    <name evidence="2" type="ORF">Bccel_3776</name>
</gene>
<dbReference type="InterPro" id="IPR013429">
    <property type="entry name" value="Regulatory_FmdB_Zinc_ribbon"/>
</dbReference>
<keyword evidence="3" id="KW-1185">Reference proteome</keyword>